<keyword evidence="3" id="KW-0813">Transport</keyword>
<evidence type="ECO:0000256" key="5">
    <source>
        <dbReference type="ARBA" id="ARBA00022692"/>
    </source>
</evidence>
<feature type="transmembrane region" description="Helical" evidence="13">
    <location>
        <begin position="12"/>
        <end position="36"/>
    </location>
</feature>
<evidence type="ECO:0000256" key="4">
    <source>
        <dbReference type="ARBA" id="ARBA00022538"/>
    </source>
</evidence>
<keyword evidence="5 13" id="KW-0812">Transmembrane</keyword>
<dbReference type="Proteomes" id="UP000654345">
    <property type="component" value="Unassembled WGS sequence"/>
</dbReference>
<evidence type="ECO:0000313" key="15">
    <source>
        <dbReference type="Proteomes" id="UP000654345"/>
    </source>
</evidence>
<evidence type="ECO:0000256" key="7">
    <source>
        <dbReference type="ARBA" id="ARBA00022958"/>
    </source>
</evidence>
<feature type="transmembrane region" description="Helical" evidence="13">
    <location>
        <begin position="129"/>
        <end position="151"/>
    </location>
</feature>
<gene>
    <name evidence="14" type="ORF">KSB_17030</name>
</gene>
<proteinExistence type="inferred from homology"/>
<reference evidence="14 15" key="1">
    <citation type="journal article" date="2021" name="Int. J. Syst. Evol. Microbiol.">
        <title>Reticulibacter mediterranei gen. nov., sp. nov., within the new family Reticulibacteraceae fam. nov., and Ktedonospora formicarum gen. nov., sp. nov., Ktedonobacter robiniae sp. nov., Dictyobacter formicarum sp. nov. and Dictyobacter arantiisoli sp. nov., belonging to the class Ktedonobacteria.</title>
        <authorList>
            <person name="Yabe S."/>
            <person name="Zheng Y."/>
            <person name="Wang C.M."/>
            <person name="Sakai Y."/>
            <person name="Abe K."/>
            <person name="Yokota A."/>
            <person name="Donadio S."/>
            <person name="Cavaletti L."/>
            <person name="Monciardini P."/>
        </authorList>
    </citation>
    <scope>NUCLEOTIDE SEQUENCE [LARGE SCALE GENOMIC DNA]</scope>
    <source>
        <strain evidence="14 15">SOSP1-30</strain>
    </source>
</reference>
<evidence type="ECO:0000256" key="2">
    <source>
        <dbReference type="ARBA" id="ARBA00006920"/>
    </source>
</evidence>
<dbReference type="Pfam" id="PF06736">
    <property type="entry name" value="TMEM175"/>
    <property type="match status" value="1"/>
</dbReference>
<organism evidence="14 15">
    <name type="scientific">Ktedonobacter robiniae</name>
    <dbReference type="NCBI Taxonomy" id="2778365"/>
    <lineage>
        <taxon>Bacteria</taxon>
        <taxon>Bacillati</taxon>
        <taxon>Chloroflexota</taxon>
        <taxon>Ktedonobacteria</taxon>
        <taxon>Ktedonobacterales</taxon>
        <taxon>Ktedonobacteraceae</taxon>
        <taxon>Ktedonobacter</taxon>
    </lineage>
</organism>
<keyword evidence="15" id="KW-1185">Reference proteome</keyword>
<evidence type="ECO:0000256" key="12">
    <source>
        <dbReference type="ARBA" id="ARBA00034430"/>
    </source>
</evidence>
<name>A0ABQ3UKM7_9CHLR</name>
<keyword evidence="6" id="KW-0631">Potassium channel</keyword>
<keyword evidence="9" id="KW-0406">Ion transport</keyword>
<evidence type="ECO:0000256" key="3">
    <source>
        <dbReference type="ARBA" id="ARBA00022448"/>
    </source>
</evidence>
<protein>
    <submittedName>
        <fullName evidence="14">DUF1211 domain-containing membrane protein</fullName>
    </submittedName>
</protein>
<evidence type="ECO:0000256" key="1">
    <source>
        <dbReference type="ARBA" id="ARBA00004141"/>
    </source>
</evidence>
<keyword evidence="11" id="KW-0407">Ion channel</keyword>
<sequence length="218" mass="24273">MDEKKETSRIEAFSDGVFAIAITLLILDVTSAFSGASKLELLGLLRQQWTVLLAFLLSFATIGIMWLNHHRLFTLIVRVDHTLLVLNLLLLLAATVVPFPTALLGRYGADMVNGVDVVKNEVSFEQATILYNGVFLFVALGYHLLWLYATYKGRLLSPNVDMEAVRRIDRQYLLGPLFYTIAFALAFVNPWISLAVNILLAIFFLLPGIALSTSQKPA</sequence>
<keyword evidence="8 13" id="KW-1133">Transmembrane helix</keyword>
<evidence type="ECO:0000256" key="11">
    <source>
        <dbReference type="ARBA" id="ARBA00023303"/>
    </source>
</evidence>
<accession>A0ABQ3UKM7</accession>
<evidence type="ECO:0000256" key="6">
    <source>
        <dbReference type="ARBA" id="ARBA00022826"/>
    </source>
</evidence>
<keyword evidence="4" id="KW-0633">Potassium transport</keyword>
<dbReference type="InterPro" id="IPR010617">
    <property type="entry name" value="TMEM175-like"/>
</dbReference>
<evidence type="ECO:0000256" key="13">
    <source>
        <dbReference type="SAM" id="Phobius"/>
    </source>
</evidence>
<evidence type="ECO:0000256" key="9">
    <source>
        <dbReference type="ARBA" id="ARBA00023065"/>
    </source>
</evidence>
<feature type="transmembrane region" description="Helical" evidence="13">
    <location>
        <begin position="48"/>
        <end position="67"/>
    </location>
</feature>
<comment type="catalytic activity">
    <reaction evidence="12">
        <text>K(+)(in) = K(+)(out)</text>
        <dbReference type="Rhea" id="RHEA:29463"/>
        <dbReference type="ChEBI" id="CHEBI:29103"/>
    </reaction>
</comment>
<feature type="transmembrane region" description="Helical" evidence="13">
    <location>
        <begin position="194"/>
        <end position="213"/>
    </location>
</feature>
<evidence type="ECO:0000313" key="14">
    <source>
        <dbReference type="EMBL" id="GHO53228.1"/>
    </source>
</evidence>
<comment type="subcellular location">
    <subcellularLocation>
        <location evidence="1">Membrane</location>
        <topology evidence="1">Multi-pass membrane protein</topology>
    </subcellularLocation>
</comment>
<evidence type="ECO:0000256" key="8">
    <source>
        <dbReference type="ARBA" id="ARBA00022989"/>
    </source>
</evidence>
<feature type="transmembrane region" description="Helical" evidence="13">
    <location>
        <begin position="172"/>
        <end position="188"/>
    </location>
</feature>
<keyword evidence="7" id="KW-0630">Potassium</keyword>
<dbReference type="PANTHER" id="PTHR31462">
    <property type="entry name" value="ENDOSOMAL/LYSOSOMAL POTASSIUM CHANNEL TMEM175"/>
    <property type="match status" value="1"/>
</dbReference>
<keyword evidence="10 13" id="KW-0472">Membrane</keyword>
<dbReference type="RefSeq" id="WP_201370062.1">
    <property type="nucleotide sequence ID" value="NZ_BNJG01000001.1"/>
</dbReference>
<dbReference type="EMBL" id="BNJG01000001">
    <property type="protein sequence ID" value="GHO53228.1"/>
    <property type="molecule type" value="Genomic_DNA"/>
</dbReference>
<comment type="caution">
    <text evidence="14">The sequence shown here is derived from an EMBL/GenBank/DDBJ whole genome shotgun (WGS) entry which is preliminary data.</text>
</comment>
<feature type="transmembrane region" description="Helical" evidence="13">
    <location>
        <begin position="88"/>
        <end position="109"/>
    </location>
</feature>
<dbReference type="PANTHER" id="PTHR31462:SF5">
    <property type="entry name" value="ENDOSOMAL_LYSOSOMAL PROTON CHANNEL TMEM175"/>
    <property type="match status" value="1"/>
</dbReference>
<comment type="similarity">
    <text evidence="2">Belongs to the TMEM175 family.</text>
</comment>
<evidence type="ECO:0000256" key="10">
    <source>
        <dbReference type="ARBA" id="ARBA00023136"/>
    </source>
</evidence>